<evidence type="ECO:0000256" key="1">
    <source>
        <dbReference type="SAM" id="MobiDB-lite"/>
    </source>
</evidence>
<evidence type="ECO:0000313" key="2">
    <source>
        <dbReference type="EMBL" id="AJE29661.1"/>
    </source>
</evidence>
<gene>
    <name evidence="2" type="primary">ORF20</name>
</gene>
<protein>
    <submittedName>
        <fullName evidence="2">ORF20</fullName>
    </submittedName>
</protein>
<keyword evidence="3" id="KW-1185">Reference proteome</keyword>
<reference evidence="2 3" key="1">
    <citation type="submission" date="2018-02" db="EMBL/GenBank/DDBJ databases">
        <title>Complete genome sequence of MneRV2, the pig-tailed macaque RV2 rhadinovirus, and evolutionary relationship with rhesus macaque RRV and human herpesvirus 8/KSHV.</title>
        <authorList>
            <person name="Rose T.M."/>
            <person name="Bruce A.G."/>
        </authorList>
    </citation>
    <scope>NUCLEOTIDE SEQUENCE [LARGE SCALE GENOMIC DNA]</scope>
    <source>
        <strain evidence="2 3">J97167</strain>
    </source>
</reference>
<sequence>MSLDNQHRHSAALECLPTARKRAGIRAHLAVYRRLIKHRSLGDIFKFLSICSTREATEDAQFRIFFEVTLGKRIADCVLTVESKNQKTCYVVELKTCLSGFVFPGSAIKISQRRQGLEQLTDSVAYIGRAAPKGHENWSVRPLLLFKNQKTLKTIHTESSAFPPTFINTTSVALNGFFNQWEDARVRKMLYAIPAKTHATNNLEFLDPASKQRSVYSQTIVNGGKKKRVRDAKSTAGAQGSRAEKKPAPARARQRAANAPTGNGDGYARHRDDPRHGRRFASTEQKPRRNRTVNRPATQNRPSDAWRHVRGHNSPRGRGFYGKPGSPSGAPARSVHEPKPMAATVRSVVQ</sequence>
<accession>A0A0B5D3J0</accession>
<dbReference type="Pfam" id="PF01646">
    <property type="entry name" value="Herpes_UL24"/>
    <property type="match status" value="1"/>
</dbReference>
<dbReference type="EMBL" id="KP265674">
    <property type="protein sequence ID" value="AJE29661.1"/>
    <property type="molecule type" value="Genomic_DNA"/>
</dbReference>
<dbReference type="Proteomes" id="UP000297089">
    <property type="component" value="Segment"/>
</dbReference>
<feature type="compositionally biased region" description="Low complexity" evidence="1">
    <location>
        <begin position="249"/>
        <end position="260"/>
    </location>
</feature>
<dbReference type="InterPro" id="IPR002580">
    <property type="entry name" value="Herpes_UL24"/>
</dbReference>
<organism evidence="2 3">
    <name type="scientific">macacine gammaherpesvirus 12</name>
    <dbReference type="NCBI Taxonomy" id="2560571"/>
    <lineage>
        <taxon>Viruses</taxon>
        <taxon>Duplodnaviria</taxon>
        <taxon>Heunggongvirae</taxon>
        <taxon>Peploviricota</taxon>
        <taxon>Herviviricetes</taxon>
        <taxon>Herpesvirales</taxon>
        <taxon>Orthoherpesviridae</taxon>
        <taxon>Gammaherpesvirinae</taxon>
        <taxon>Rhadinovirus</taxon>
        <taxon>Rhadinovirus macacinegamma12</taxon>
    </lineage>
</organism>
<feature type="region of interest" description="Disordered" evidence="1">
    <location>
        <begin position="217"/>
        <end position="350"/>
    </location>
</feature>
<dbReference type="KEGG" id="vg:65099551"/>
<proteinExistence type="predicted"/>
<name>A0A0B5D3J0_9GAMA</name>
<feature type="compositionally biased region" description="Polar residues" evidence="1">
    <location>
        <begin position="293"/>
        <end position="302"/>
    </location>
</feature>
<evidence type="ECO:0000313" key="3">
    <source>
        <dbReference type="Proteomes" id="UP000297089"/>
    </source>
</evidence>